<feature type="transmembrane region" description="Helical" evidence="5">
    <location>
        <begin position="228"/>
        <end position="253"/>
    </location>
</feature>
<dbReference type="PANTHER" id="PTHR23291">
    <property type="entry name" value="BAX INHIBITOR-RELATED"/>
    <property type="match status" value="1"/>
</dbReference>
<comment type="similarity">
    <text evidence="5">Belongs to the BI1 family.</text>
</comment>
<dbReference type="RefSeq" id="XP_010932815.1">
    <property type="nucleotide sequence ID" value="XM_010934513.1"/>
</dbReference>
<evidence type="ECO:0000256" key="6">
    <source>
        <dbReference type="SAM" id="MobiDB-lite"/>
    </source>
</evidence>
<evidence type="ECO:0000256" key="5">
    <source>
        <dbReference type="RuleBase" id="RU004379"/>
    </source>
</evidence>
<feature type="transmembrane region" description="Helical" evidence="5">
    <location>
        <begin position="112"/>
        <end position="131"/>
    </location>
</feature>
<keyword evidence="7" id="KW-1185">Reference proteome</keyword>
<dbReference type="OrthoDB" id="7933078at2759"/>
<evidence type="ECO:0000256" key="2">
    <source>
        <dbReference type="ARBA" id="ARBA00022692"/>
    </source>
</evidence>
<keyword evidence="4 5" id="KW-0472">Membrane</keyword>
<feature type="transmembrane region" description="Helical" evidence="5">
    <location>
        <begin position="81"/>
        <end position="100"/>
    </location>
</feature>
<dbReference type="Pfam" id="PF01027">
    <property type="entry name" value="Bax1-I"/>
    <property type="match status" value="1"/>
</dbReference>
<sequence length="254" mass="28445">MAEMSKPREPETKGKEGDIESGAGTDGGSLYPKMMEESRLRWAFIRKVYSILTAQFLFTAGVAAAIAFIRPIPEFVLSNTPASWVAYFGILLSPLIVLWPMLHYRERHPVNLFWLALFTLCVSVSIGVVSATFGGRALLQAVILTATILVALTIYTFWAIRRGHDFAFLYPFLFSCLLVLLMFLIIQLFFPLTKITMAIYGCVASIVFSAFIVYDTNNLIKCYSYDQYICAAISLYLDVINLFTSLLTFSAAVE</sequence>
<dbReference type="InParanoid" id="A0A6I9RW18"/>
<evidence type="ECO:0000256" key="4">
    <source>
        <dbReference type="ARBA" id="ARBA00023136"/>
    </source>
</evidence>
<gene>
    <name evidence="8" type="primary">LOC105053388</name>
</gene>
<evidence type="ECO:0000313" key="7">
    <source>
        <dbReference type="Proteomes" id="UP000504607"/>
    </source>
</evidence>
<evidence type="ECO:0000313" key="8">
    <source>
        <dbReference type="RefSeq" id="XP_010932815.1"/>
    </source>
</evidence>
<comment type="subcellular location">
    <subcellularLocation>
        <location evidence="1">Membrane</location>
        <topology evidence="1">Multi-pass membrane protein</topology>
    </subcellularLocation>
</comment>
<name>A0A6I9RW18_ELAGV</name>
<dbReference type="PANTHER" id="PTHR23291:SF39">
    <property type="entry name" value="OS11G0581900 PROTEIN"/>
    <property type="match status" value="1"/>
</dbReference>
<evidence type="ECO:0000256" key="1">
    <source>
        <dbReference type="ARBA" id="ARBA00004141"/>
    </source>
</evidence>
<feature type="transmembrane region" description="Helical" evidence="5">
    <location>
        <begin position="48"/>
        <end position="69"/>
    </location>
</feature>
<dbReference type="KEGG" id="egu:105053388"/>
<feature type="compositionally biased region" description="Basic and acidic residues" evidence="6">
    <location>
        <begin position="1"/>
        <end position="18"/>
    </location>
</feature>
<reference evidence="8" key="1">
    <citation type="submission" date="2025-08" db="UniProtKB">
        <authorList>
            <consortium name="RefSeq"/>
        </authorList>
    </citation>
    <scope>IDENTIFICATION</scope>
</reference>
<feature type="transmembrane region" description="Helical" evidence="5">
    <location>
        <begin position="195"/>
        <end position="216"/>
    </location>
</feature>
<accession>A0A6I9RW18</accession>
<feature type="transmembrane region" description="Helical" evidence="5">
    <location>
        <begin position="167"/>
        <end position="189"/>
    </location>
</feature>
<dbReference type="GeneID" id="105053388"/>
<proteinExistence type="inferred from homology"/>
<keyword evidence="3 5" id="KW-1133">Transmembrane helix</keyword>
<organism evidence="7 8">
    <name type="scientific">Elaeis guineensis var. tenera</name>
    <name type="common">Oil palm</name>
    <dbReference type="NCBI Taxonomy" id="51953"/>
    <lineage>
        <taxon>Eukaryota</taxon>
        <taxon>Viridiplantae</taxon>
        <taxon>Streptophyta</taxon>
        <taxon>Embryophyta</taxon>
        <taxon>Tracheophyta</taxon>
        <taxon>Spermatophyta</taxon>
        <taxon>Magnoliopsida</taxon>
        <taxon>Liliopsida</taxon>
        <taxon>Arecaceae</taxon>
        <taxon>Arecoideae</taxon>
        <taxon>Cocoseae</taxon>
        <taxon>Elaeidinae</taxon>
        <taxon>Elaeis</taxon>
    </lineage>
</organism>
<dbReference type="InterPro" id="IPR006214">
    <property type="entry name" value="Bax_inhibitor_1-related"/>
</dbReference>
<keyword evidence="2 5" id="KW-0812">Transmembrane</keyword>
<dbReference type="GO" id="GO:0016020">
    <property type="term" value="C:membrane"/>
    <property type="evidence" value="ECO:0007669"/>
    <property type="project" value="UniProtKB-SubCell"/>
</dbReference>
<evidence type="ECO:0000256" key="3">
    <source>
        <dbReference type="ARBA" id="ARBA00022989"/>
    </source>
</evidence>
<protein>
    <submittedName>
        <fullName evidence="8">Protein LIFEGUARD 1</fullName>
    </submittedName>
</protein>
<feature type="region of interest" description="Disordered" evidence="6">
    <location>
        <begin position="1"/>
        <end position="30"/>
    </location>
</feature>
<feature type="transmembrane region" description="Helical" evidence="5">
    <location>
        <begin position="137"/>
        <end position="160"/>
    </location>
</feature>
<dbReference type="FunCoup" id="A0A6I9RW18">
    <property type="interactions" value="1546"/>
</dbReference>
<dbReference type="Proteomes" id="UP000504607">
    <property type="component" value="Chromosome 10"/>
</dbReference>
<dbReference type="AlphaFoldDB" id="A0A6I9RW18"/>